<dbReference type="InterPro" id="IPR003593">
    <property type="entry name" value="AAA+_ATPase"/>
</dbReference>
<dbReference type="Pfam" id="PF08352">
    <property type="entry name" value="oligo_HPY"/>
    <property type="match status" value="1"/>
</dbReference>
<gene>
    <name evidence="6" type="ORF">METZ01_LOCUS150203</name>
</gene>
<dbReference type="FunFam" id="3.40.50.300:FF:000016">
    <property type="entry name" value="Oligopeptide ABC transporter ATP-binding component"/>
    <property type="match status" value="1"/>
</dbReference>
<dbReference type="GO" id="GO:0055085">
    <property type="term" value="P:transmembrane transport"/>
    <property type="evidence" value="ECO:0007669"/>
    <property type="project" value="UniProtKB-ARBA"/>
</dbReference>
<keyword evidence="3" id="KW-0547">Nucleotide-binding</keyword>
<comment type="similarity">
    <text evidence="1">Belongs to the ABC transporter superfamily.</text>
</comment>
<dbReference type="CDD" id="cd03257">
    <property type="entry name" value="ABC_NikE_OppD_transporters"/>
    <property type="match status" value="1"/>
</dbReference>
<dbReference type="InterPro" id="IPR027417">
    <property type="entry name" value="P-loop_NTPase"/>
</dbReference>
<feature type="domain" description="ABC transporter" evidence="5">
    <location>
        <begin position="13"/>
        <end position="252"/>
    </location>
</feature>
<dbReference type="InterPro" id="IPR013563">
    <property type="entry name" value="Oligopep_ABC_C"/>
</dbReference>
<evidence type="ECO:0000313" key="6">
    <source>
        <dbReference type="EMBL" id="SVA97349.1"/>
    </source>
</evidence>
<dbReference type="GO" id="GO:0015833">
    <property type="term" value="P:peptide transport"/>
    <property type="evidence" value="ECO:0007669"/>
    <property type="project" value="InterPro"/>
</dbReference>
<dbReference type="PANTHER" id="PTHR43776">
    <property type="entry name" value="TRANSPORT ATP-BINDING PROTEIN"/>
    <property type="match status" value="1"/>
</dbReference>
<sequence length="319" mass="35961">MLEVEDLKVQFKLKRESLLSAQPILHAVDGVSFIIDRGKTLGLVGESGCGKTTSGLALLGLVTPSHGKLLFDGIDLSSLKAEQMFPIRKRMQIIFQDPYSSLNPRQTAGDIVSEPLTIHQVGMIGERKERVSELFAMVGLRQNQKELYPHQFSGGQRQRICIARALALNPEFIVCDEPVSALDVAIQAQVLNLLCKLQDELDLTYLFISHDLAVIQHVCDEIAVMYLGTIVEKTTRRQLFNEPRHPYTKALLSAVLQNQESKRTERIRLVGDIPNPINKPTGCRFHTRCRYAEDVCRSVEPKLTEKYPGHWEACHFETE</sequence>
<keyword evidence="2" id="KW-0813">Transport</keyword>
<dbReference type="PROSITE" id="PS50893">
    <property type="entry name" value="ABC_TRANSPORTER_2"/>
    <property type="match status" value="1"/>
</dbReference>
<protein>
    <recommendedName>
        <fullName evidence="5">ABC transporter domain-containing protein</fullName>
    </recommendedName>
</protein>
<dbReference type="SUPFAM" id="SSF52540">
    <property type="entry name" value="P-loop containing nucleoside triphosphate hydrolases"/>
    <property type="match status" value="1"/>
</dbReference>
<evidence type="ECO:0000256" key="2">
    <source>
        <dbReference type="ARBA" id="ARBA00022448"/>
    </source>
</evidence>
<organism evidence="6">
    <name type="scientific">marine metagenome</name>
    <dbReference type="NCBI Taxonomy" id="408172"/>
    <lineage>
        <taxon>unclassified sequences</taxon>
        <taxon>metagenomes</taxon>
        <taxon>ecological metagenomes</taxon>
    </lineage>
</organism>
<accession>A0A382A7L0</accession>
<proteinExistence type="inferred from homology"/>
<evidence type="ECO:0000256" key="4">
    <source>
        <dbReference type="ARBA" id="ARBA00022840"/>
    </source>
</evidence>
<dbReference type="InterPro" id="IPR050319">
    <property type="entry name" value="ABC_transp_ATP-bind"/>
</dbReference>
<evidence type="ECO:0000256" key="1">
    <source>
        <dbReference type="ARBA" id="ARBA00005417"/>
    </source>
</evidence>
<dbReference type="Pfam" id="PF00005">
    <property type="entry name" value="ABC_tran"/>
    <property type="match status" value="1"/>
</dbReference>
<dbReference type="EMBL" id="UINC01024191">
    <property type="protein sequence ID" value="SVA97349.1"/>
    <property type="molecule type" value="Genomic_DNA"/>
</dbReference>
<reference evidence="6" key="1">
    <citation type="submission" date="2018-05" db="EMBL/GenBank/DDBJ databases">
        <authorList>
            <person name="Lanie J.A."/>
            <person name="Ng W.-L."/>
            <person name="Kazmierczak K.M."/>
            <person name="Andrzejewski T.M."/>
            <person name="Davidsen T.M."/>
            <person name="Wayne K.J."/>
            <person name="Tettelin H."/>
            <person name="Glass J.I."/>
            <person name="Rusch D."/>
            <person name="Podicherti R."/>
            <person name="Tsui H.-C.T."/>
            <person name="Winkler M.E."/>
        </authorList>
    </citation>
    <scope>NUCLEOTIDE SEQUENCE</scope>
</reference>
<evidence type="ECO:0000256" key="3">
    <source>
        <dbReference type="ARBA" id="ARBA00022741"/>
    </source>
</evidence>
<dbReference type="SMART" id="SM00382">
    <property type="entry name" value="AAA"/>
    <property type="match status" value="1"/>
</dbReference>
<dbReference type="NCBIfam" id="TIGR01727">
    <property type="entry name" value="oligo_HPY"/>
    <property type="match status" value="1"/>
</dbReference>
<dbReference type="GO" id="GO:0005524">
    <property type="term" value="F:ATP binding"/>
    <property type="evidence" value="ECO:0007669"/>
    <property type="project" value="UniProtKB-KW"/>
</dbReference>
<evidence type="ECO:0000259" key="5">
    <source>
        <dbReference type="PROSITE" id="PS50893"/>
    </source>
</evidence>
<dbReference type="InterPro" id="IPR017871">
    <property type="entry name" value="ABC_transporter-like_CS"/>
</dbReference>
<dbReference type="InterPro" id="IPR003439">
    <property type="entry name" value="ABC_transporter-like_ATP-bd"/>
</dbReference>
<name>A0A382A7L0_9ZZZZ</name>
<dbReference type="Gene3D" id="3.40.50.300">
    <property type="entry name" value="P-loop containing nucleotide triphosphate hydrolases"/>
    <property type="match status" value="1"/>
</dbReference>
<dbReference type="AlphaFoldDB" id="A0A382A7L0"/>
<keyword evidence="4" id="KW-0067">ATP-binding</keyword>
<dbReference type="PROSITE" id="PS00211">
    <property type="entry name" value="ABC_TRANSPORTER_1"/>
    <property type="match status" value="1"/>
</dbReference>
<dbReference type="GO" id="GO:0016887">
    <property type="term" value="F:ATP hydrolysis activity"/>
    <property type="evidence" value="ECO:0007669"/>
    <property type="project" value="InterPro"/>
</dbReference>
<dbReference type="PANTHER" id="PTHR43776:SF7">
    <property type="entry name" value="D,D-DIPEPTIDE TRANSPORT ATP-BINDING PROTEIN DDPF-RELATED"/>
    <property type="match status" value="1"/>
</dbReference>